<dbReference type="Pfam" id="PF00496">
    <property type="entry name" value="SBP_bac_5"/>
    <property type="match status" value="1"/>
</dbReference>
<accession>A0A417YHT4</accession>
<comment type="similarity">
    <text evidence="1">Belongs to the bacterial solute-binding protein 5 family.</text>
</comment>
<dbReference type="GO" id="GO:1904680">
    <property type="term" value="F:peptide transmembrane transporter activity"/>
    <property type="evidence" value="ECO:0007669"/>
    <property type="project" value="TreeGrafter"/>
</dbReference>
<dbReference type="Proteomes" id="UP000285456">
    <property type="component" value="Unassembled WGS sequence"/>
</dbReference>
<dbReference type="CDD" id="cd08499">
    <property type="entry name" value="PBP2_Ylib_like"/>
    <property type="match status" value="1"/>
</dbReference>
<evidence type="ECO:0000313" key="6">
    <source>
        <dbReference type="EMBL" id="RHW32514.1"/>
    </source>
</evidence>
<dbReference type="PROSITE" id="PS51257">
    <property type="entry name" value="PROKAR_LIPOPROTEIN"/>
    <property type="match status" value="1"/>
</dbReference>
<evidence type="ECO:0000256" key="3">
    <source>
        <dbReference type="ARBA" id="ARBA00022729"/>
    </source>
</evidence>
<evidence type="ECO:0000256" key="1">
    <source>
        <dbReference type="ARBA" id="ARBA00005695"/>
    </source>
</evidence>
<dbReference type="Gene3D" id="3.10.105.10">
    <property type="entry name" value="Dipeptide-binding Protein, Domain 3"/>
    <property type="match status" value="1"/>
</dbReference>
<keyword evidence="3 4" id="KW-0732">Signal</keyword>
<dbReference type="PIRSF" id="PIRSF002741">
    <property type="entry name" value="MppA"/>
    <property type="match status" value="1"/>
</dbReference>
<evidence type="ECO:0000259" key="5">
    <source>
        <dbReference type="Pfam" id="PF00496"/>
    </source>
</evidence>
<dbReference type="PANTHER" id="PTHR30290:SF9">
    <property type="entry name" value="OLIGOPEPTIDE-BINDING PROTEIN APPA"/>
    <property type="match status" value="1"/>
</dbReference>
<proteinExistence type="inferred from homology"/>
<dbReference type="InterPro" id="IPR039424">
    <property type="entry name" value="SBP_5"/>
</dbReference>
<dbReference type="OrthoDB" id="9796817at2"/>
<dbReference type="Gene3D" id="3.90.76.10">
    <property type="entry name" value="Dipeptide-binding Protein, Domain 1"/>
    <property type="match status" value="1"/>
</dbReference>
<dbReference type="InterPro" id="IPR030678">
    <property type="entry name" value="Peptide/Ni-bd"/>
</dbReference>
<dbReference type="RefSeq" id="WP_118889168.1">
    <property type="nucleotide sequence ID" value="NZ_PHUT01000005.1"/>
</dbReference>
<dbReference type="GO" id="GO:0015833">
    <property type="term" value="P:peptide transport"/>
    <property type="evidence" value="ECO:0007669"/>
    <property type="project" value="TreeGrafter"/>
</dbReference>
<gene>
    <name evidence="6" type="ORF">D1B32_09290</name>
</gene>
<evidence type="ECO:0000256" key="4">
    <source>
        <dbReference type="SAM" id="SignalP"/>
    </source>
</evidence>
<comment type="caution">
    <text evidence="6">The sequence shown here is derived from an EMBL/GenBank/DDBJ whole genome shotgun (WGS) entry which is preliminary data.</text>
</comment>
<keyword evidence="2" id="KW-0813">Transport</keyword>
<feature type="domain" description="Solute-binding protein family 5" evidence="5">
    <location>
        <begin position="87"/>
        <end position="449"/>
    </location>
</feature>
<keyword evidence="7" id="KW-1185">Reference proteome</keyword>
<dbReference type="GO" id="GO:0042597">
    <property type="term" value="C:periplasmic space"/>
    <property type="evidence" value="ECO:0007669"/>
    <property type="project" value="UniProtKB-ARBA"/>
</dbReference>
<dbReference type="GO" id="GO:0043190">
    <property type="term" value="C:ATP-binding cassette (ABC) transporter complex"/>
    <property type="evidence" value="ECO:0007669"/>
    <property type="project" value="InterPro"/>
</dbReference>
<reference evidence="6 7" key="1">
    <citation type="journal article" date="2007" name="Int. J. Syst. Evol. Microbiol.">
        <title>Oceanobacillus profundus sp. nov., isolated from a deep-sea sediment core.</title>
        <authorList>
            <person name="Kim Y.G."/>
            <person name="Choi D.H."/>
            <person name="Hyun S."/>
            <person name="Cho B.C."/>
        </authorList>
    </citation>
    <scope>NUCLEOTIDE SEQUENCE [LARGE SCALE GENOMIC DNA]</scope>
    <source>
        <strain evidence="6 7">DSM 18246</strain>
    </source>
</reference>
<dbReference type="Gene3D" id="3.40.190.10">
    <property type="entry name" value="Periplasmic binding protein-like II"/>
    <property type="match status" value="1"/>
</dbReference>
<evidence type="ECO:0000256" key="2">
    <source>
        <dbReference type="ARBA" id="ARBA00022448"/>
    </source>
</evidence>
<dbReference type="AlphaFoldDB" id="A0A417YHT4"/>
<protein>
    <submittedName>
        <fullName evidence="6">Glutathione ABC transporter substrate-binding protein</fullName>
    </submittedName>
</protein>
<dbReference type="PANTHER" id="PTHR30290">
    <property type="entry name" value="PERIPLASMIC BINDING COMPONENT OF ABC TRANSPORTER"/>
    <property type="match status" value="1"/>
</dbReference>
<sequence>MKRISRNWLYTFIAIAFISIVLAGCASEPDEAGGTENDGKQHGGELVIATVSDAISLDPAGANDVPSFDIQFNIFEKLIKHDENMGLQPSLATSWEAVDDTTWEFKLQEGVTFHDGTTFNAEVVKANIERIIDEDVAAPTAYLLDMIEEVIVIDDYTVQIKTAYPFSGLPAHLAHSAGAMISLEQIEADYAAMEEGADPGSVINEKPIGTGYFKFDEWSPGQYIRLVKNEDYWDGAALLDSVTFKVVPEDLTRIAELNTGDSHVTNQLSSSDVAQIESTEGLAMLQQGSVSLDYLGFNTQKEPFDDERVRQAITMAINKEQIVDGIANGYAIPAAGPLAPNVFGYDENLEGIAYNQEEAKKLLAEAGYEDGFSTSIWTNETRERLDIATNIQSQLSEIGIEVEIEIFEWGAYLEKIGEGEHDMFILGWSNGTADADNGLYPLFHSENMGPPGNRTFLDHGELDSILEEARQTADEAERIELYKQAQELLVELAPMNYLMHKDYLSGLRKEVKGLSMLPTKFLLLKDVYIEE</sequence>
<name>A0A417YHT4_9BACI</name>
<feature type="signal peptide" evidence="4">
    <location>
        <begin position="1"/>
        <end position="23"/>
    </location>
</feature>
<dbReference type="InterPro" id="IPR000914">
    <property type="entry name" value="SBP_5_dom"/>
</dbReference>
<dbReference type="EMBL" id="QWEH01000005">
    <property type="protein sequence ID" value="RHW32514.1"/>
    <property type="molecule type" value="Genomic_DNA"/>
</dbReference>
<feature type="chain" id="PRO_5038838101" evidence="4">
    <location>
        <begin position="24"/>
        <end position="531"/>
    </location>
</feature>
<organism evidence="6 7">
    <name type="scientific">Oceanobacillus profundus</name>
    <dbReference type="NCBI Taxonomy" id="372463"/>
    <lineage>
        <taxon>Bacteria</taxon>
        <taxon>Bacillati</taxon>
        <taxon>Bacillota</taxon>
        <taxon>Bacilli</taxon>
        <taxon>Bacillales</taxon>
        <taxon>Bacillaceae</taxon>
        <taxon>Oceanobacillus</taxon>
    </lineage>
</organism>
<evidence type="ECO:0000313" key="7">
    <source>
        <dbReference type="Proteomes" id="UP000285456"/>
    </source>
</evidence>
<dbReference type="SUPFAM" id="SSF53850">
    <property type="entry name" value="Periplasmic binding protein-like II"/>
    <property type="match status" value="1"/>
</dbReference>